<organism evidence="1 2">
    <name type="scientific">Trichonephila clavipes</name>
    <name type="common">Golden silk orbweaver</name>
    <name type="synonym">Nephila clavipes</name>
    <dbReference type="NCBI Taxonomy" id="2585209"/>
    <lineage>
        <taxon>Eukaryota</taxon>
        <taxon>Metazoa</taxon>
        <taxon>Ecdysozoa</taxon>
        <taxon>Arthropoda</taxon>
        <taxon>Chelicerata</taxon>
        <taxon>Arachnida</taxon>
        <taxon>Araneae</taxon>
        <taxon>Araneomorphae</taxon>
        <taxon>Entelegynae</taxon>
        <taxon>Araneoidea</taxon>
        <taxon>Nephilidae</taxon>
        <taxon>Trichonephila</taxon>
    </lineage>
</organism>
<dbReference type="GO" id="GO:0003676">
    <property type="term" value="F:nucleic acid binding"/>
    <property type="evidence" value="ECO:0007669"/>
    <property type="project" value="InterPro"/>
</dbReference>
<gene>
    <name evidence="1" type="primary">NCL1_43694</name>
    <name evidence="1" type="ORF">TNCV_4335021</name>
</gene>
<dbReference type="AlphaFoldDB" id="A0A8X6V0Q0"/>
<dbReference type="Proteomes" id="UP000887159">
    <property type="component" value="Unassembled WGS sequence"/>
</dbReference>
<proteinExistence type="predicted"/>
<evidence type="ECO:0000313" key="1">
    <source>
        <dbReference type="EMBL" id="GFX90498.1"/>
    </source>
</evidence>
<reference evidence="1" key="1">
    <citation type="submission" date="2020-08" db="EMBL/GenBank/DDBJ databases">
        <title>Multicomponent nature underlies the extraordinary mechanical properties of spider dragline silk.</title>
        <authorList>
            <person name="Kono N."/>
            <person name="Nakamura H."/>
            <person name="Mori M."/>
            <person name="Yoshida Y."/>
            <person name="Ohtoshi R."/>
            <person name="Malay A.D."/>
            <person name="Moran D.A.P."/>
            <person name="Tomita M."/>
            <person name="Numata K."/>
            <person name="Arakawa K."/>
        </authorList>
    </citation>
    <scope>NUCLEOTIDE SEQUENCE</scope>
</reference>
<comment type="caution">
    <text evidence="1">The sequence shown here is derived from an EMBL/GenBank/DDBJ whole genome shotgun (WGS) entry which is preliminary data.</text>
</comment>
<evidence type="ECO:0000313" key="2">
    <source>
        <dbReference type="Proteomes" id="UP000887159"/>
    </source>
</evidence>
<keyword evidence="2" id="KW-1185">Reference proteome</keyword>
<dbReference type="EMBL" id="BMAU01021101">
    <property type="protein sequence ID" value="GFX90498.1"/>
    <property type="molecule type" value="Genomic_DNA"/>
</dbReference>
<name>A0A8X6V0Q0_TRICX</name>
<accession>A0A8X6V0Q0</accession>
<dbReference type="Gene3D" id="3.30.420.10">
    <property type="entry name" value="Ribonuclease H-like superfamily/Ribonuclease H"/>
    <property type="match status" value="1"/>
</dbReference>
<dbReference type="InterPro" id="IPR036397">
    <property type="entry name" value="RNaseH_sf"/>
</dbReference>
<sequence>MIENWVASIESLRSTGLQHQDGRIRGWRNPGKRTIAVCICHRHTGLSPGVMLWDAIGSTSWSSLVRIEGPLNSARYIFGVLRPMALPFIRALRNSMFQQNNARSPGLYGA</sequence>
<protein>
    <submittedName>
        <fullName evidence="1">Uncharacterized protein</fullName>
    </submittedName>
</protein>